<evidence type="ECO:0000313" key="3">
    <source>
        <dbReference type="EMBL" id="SPX60772.1"/>
    </source>
</evidence>
<evidence type="ECO:0000313" key="5">
    <source>
        <dbReference type="Proteomes" id="UP000251942"/>
    </source>
</evidence>
<feature type="region of interest" description="Disordered" evidence="1">
    <location>
        <begin position="1"/>
        <end position="50"/>
    </location>
</feature>
<name>A0A0W0THC9_9GAMM</name>
<protein>
    <submittedName>
        <fullName evidence="2">Uncharacterized protein</fullName>
    </submittedName>
</protein>
<organism evidence="2 4">
    <name type="scientific">Legionella feeleii</name>
    <dbReference type="NCBI Taxonomy" id="453"/>
    <lineage>
        <taxon>Bacteria</taxon>
        <taxon>Pseudomonadati</taxon>
        <taxon>Pseudomonadota</taxon>
        <taxon>Gammaproteobacteria</taxon>
        <taxon>Legionellales</taxon>
        <taxon>Legionellaceae</taxon>
        <taxon>Legionella</taxon>
    </lineage>
</organism>
<dbReference type="PATRIC" id="fig|453.4.peg.2892"/>
<dbReference type="Proteomes" id="UP000251942">
    <property type="component" value="Unassembled WGS sequence"/>
</dbReference>
<reference evidence="3 5" key="2">
    <citation type="submission" date="2018-06" db="EMBL/GenBank/DDBJ databases">
        <authorList>
            <consortium name="Pathogen Informatics"/>
            <person name="Doyle S."/>
        </authorList>
    </citation>
    <scope>NUCLEOTIDE SEQUENCE [LARGE SCALE GENOMIC DNA]</scope>
    <source>
        <strain evidence="3 5">NCTC12022</strain>
    </source>
</reference>
<evidence type="ECO:0000313" key="2">
    <source>
        <dbReference type="EMBL" id="KTC94976.1"/>
    </source>
</evidence>
<feature type="compositionally biased region" description="Basic and acidic residues" evidence="1">
    <location>
        <begin position="7"/>
        <end position="35"/>
    </location>
</feature>
<evidence type="ECO:0000256" key="1">
    <source>
        <dbReference type="SAM" id="MobiDB-lite"/>
    </source>
</evidence>
<evidence type="ECO:0000313" key="4">
    <source>
        <dbReference type="Proteomes" id="UP000054698"/>
    </source>
</evidence>
<gene>
    <name evidence="2" type="ORF">Lfee_2640</name>
    <name evidence="3" type="ORF">NCTC12022_01505</name>
</gene>
<sequence>MTKKYEKKTGVLKKEKQKIPAENLDKISGGHHERPIQLPRPPRPHIPRGE</sequence>
<dbReference type="EMBL" id="UASS01000012">
    <property type="protein sequence ID" value="SPX60772.1"/>
    <property type="molecule type" value="Genomic_DNA"/>
</dbReference>
<dbReference type="EMBL" id="LNYB01000085">
    <property type="protein sequence ID" value="KTC94976.1"/>
    <property type="molecule type" value="Genomic_DNA"/>
</dbReference>
<proteinExistence type="predicted"/>
<dbReference type="Proteomes" id="UP000054698">
    <property type="component" value="Unassembled WGS sequence"/>
</dbReference>
<reference evidence="2 4" key="1">
    <citation type="submission" date="2015-11" db="EMBL/GenBank/DDBJ databases">
        <title>Genomic analysis of 38 Legionella species identifies large and diverse effector repertoires.</title>
        <authorList>
            <person name="Burstein D."/>
            <person name="Amaro F."/>
            <person name="Zusman T."/>
            <person name="Lifshitz Z."/>
            <person name="Cohen O."/>
            <person name="Gilbert J.A."/>
            <person name="Pupko T."/>
            <person name="Shuman H.A."/>
            <person name="Segal G."/>
        </authorList>
    </citation>
    <scope>NUCLEOTIDE SEQUENCE [LARGE SCALE GENOMIC DNA]</scope>
    <source>
        <strain evidence="2 4">WO-44C</strain>
    </source>
</reference>
<accession>A0A0W0THC9</accession>
<keyword evidence="4" id="KW-1185">Reference proteome</keyword>
<dbReference type="RefSeq" id="WP_156413398.1">
    <property type="nucleotide sequence ID" value="NZ_CAAAHT010000026.1"/>
</dbReference>
<dbReference type="AlphaFoldDB" id="A0A0W0THC9"/>